<feature type="transmembrane region" description="Helical" evidence="1">
    <location>
        <begin position="370"/>
        <end position="389"/>
    </location>
</feature>
<dbReference type="InterPro" id="IPR014550">
    <property type="entry name" value="UCP028704_OpgC"/>
</dbReference>
<dbReference type="InterPro" id="IPR018673">
    <property type="entry name" value="DUF2141"/>
</dbReference>
<dbReference type="Proteomes" id="UP000240728">
    <property type="component" value="Unassembled WGS sequence"/>
</dbReference>
<feature type="transmembrane region" description="Helical" evidence="1">
    <location>
        <begin position="12"/>
        <end position="32"/>
    </location>
</feature>
<comment type="caution">
    <text evidence="2">The sequence shown here is derived from an EMBL/GenBank/DDBJ whole genome shotgun (WGS) entry which is preliminary data.</text>
</comment>
<reference evidence="2 3" key="1">
    <citation type="submission" date="2018-01" db="EMBL/GenBank/DDBJ databases">
        <title>Whole genome sequencing of Histamine producing bacteria.</title>
        <authorList>
            <person name="Butler K."/>
        </authorList>
    </citation>
    <scope>NUCLEOTIDE SEQUENCE [LARGE SCALE GENOMIC DNA]</scope>
    <source>
        <strain evidence="2 3">A1-4</strain>
    </source>
</reference>
<dbReference type="Pfam" id="PF09912">
    <property type="entry name" value="DUF2141"/>
    <property type="match status" value="1"/>
</dbReference>
<organism evidence="2 3">
    <name type="scientific">Photobacterium kishitanii</name>
    <dbReference type="NCBI Taxonomy" id="318456"/>
    <lineage>
        <taxon>Bacteria</taxon>
        <taxon>Pseudomonadati</taxon>
        <taxon>Pseudomonadota</taxon>
        <taxon>Gammaproteobacteria</taxon>
        <taxon>Vibrionales</taxon>
        <taxon>Vibrionaceae</taxon>
        <taxon>Photobacterium</taxon>
    </lineage>
</organism>
<feature type="transmembrane region" description="Helical" evidence="1">
    <location>
        <begin position="337"/>
        <end position="358"/>
    </location>
</feature>
<feature type="transmembrane region" description="Helical" evidence="1">
    <location>
        <begin position="138"/>
        <end position="157"/>
    </location>
</feature>
<feature type="transmembrane region" description="Helical" evidence="1">
    <location>
        <begin position="164"/>
        <end position="182"/>
    </location>
</feature>
<dbReference type="EMBL" id="PYOZ01000002">
    <property type="protein sequence ID" value="PSX46066.1"/>
    <property type="molecule type" value="Genomic_DNA"/>
</dbReference>
<dbReference type="RefSeq" id="WP_045066965.1">
    <property type="nucleotide sequence ID" value="NZ_JZTB01000001.1"/>
</dbReference>
<dbReference type="PANTHER" id="PTHR38592:SF3">
    <property type="entry name" value="BLL4819 PROTEIN"/>
    <property type="match status" value="1"/>
</dbReference>
<protein>
    <submittedName>
        <fullName evidence="2">DUF2141 domain-containing protein</fullName>
    </submittedName>
</protein>
<keyword evidence="1" id="KW-0812">Transmembrane</keyword>
<dbReference type="AlphaFoldDB" id="A0AAX0Z1B1"/>
<keyword evidence="1" id="KW-1133">Transmembrane helix</keyword>
<feature type="transmembrane region" description="Helical" evidence="1">
    <location>
        <begin position="83"/>
        <end position="105"/>
    </location>
</feature>
<keyword evidence="3" id="KW-1185">Reference proteome</keyword>
<accession>A0AAX0Z1B1</accession>
<proteinExistence type="predicted"/>
<gene>
    <name evidence="2" type="ORF">C0W53_03790</name>
</gene>
<sequence>MKRIAALDSIRGLLLLLMTINHLIWVSGGYSIIQNVTLQPLGQFGAAECFVFISGLLAGVIYSRDSLTNPQITTKAFHRAFSIYRYHVSCLLVVFVWVFIASQLLPSALPILQQSAHNVIDSPIETLLASAVLVNQPSYFDILPLYIVFMLLLPFLVRGYRKGLGWLIISISIGIWFFSSTINATVLQPLFDIVFSNFKLQLSYFNIFAWQLLFVSSSLLGFMLQNKTLHWRHPVLTVLAVIIAVGIFAAHHGAFVSYGINRWVLYSYADKPELGWLRTLNIAVWVYLIAVIIQRNPSALHIKALSYIGRHSLRVFSWQIVVVYLSAPLLHNLRLEPYYIVVVIVISTSLWFAAWLSEKKWANKTKIQHWVSYVTVIFLIAITTNYVSAQAVSPLTIKISNLVDSKTLITVLVYDEKDDLNGRATVHYKKYSPQQVIKGITVESLPAGNYAILAFQDKDENYYLTRNNDGMPVEYFGLSNNPVLQGSLVMEQIKFSHHKSQTQTINFY</sequence>
<name>A0AAX0Z1B1_9GAMM</name>
<feature type="transmembrane region" description="Helical" evidence="1">
    <location>
        <begin position="44"/>
        <end position="62"/>
    </location>
</feature>
<evidence type="ECO:0000313" key="2">
    <source>
        <dbReference type="EMBL" id="PSX46066.1"/>
    </source>
</evidence>
<feature type="transmembrane region" description="Helical" evidence="1">
    <location>
        <begin position="313"/>
        <end position="331"/>
    </location>
</feature>
<evidence type="ECO:0000313" key="3">
    <source>
        <dbReference type="Proteomes" id="UP000240728"/>
    </source>
</evidence>
<evidence type="ECO:0000256" key="1">
    <source>
        <dbReference type="SAM" id="Phobius"/>
    </source>
</evidence>
<feature type="transmembrane region" description="Helical" evidence="1">
    <location>
        <begin position="202"/>
        <end position="223"/>
    </location>
</feature>
<dbReference type="Pfam" id="PF10129">
    <property type="entry name" value="OpgC_C"/>
    <property type="match status" value="1"/>
</dbReference>
<feature type="transmembrane region" description="Helical" evidence="1">
    <location>
        <begin position="275"/>
        <end position="293"/>
    </location>
</feature>
<dbReference type="PANTHER" id="PTHR38592">
    <property type="entry name" value="BLL4819 PROTEIN"/>
    <property type="match status" value="1"/>
</dbReference>
<keyword evidence="1" id="KW-0472">Membrane</keyword>
<feature type="transmembrane region" description="Helical" evidence="1">
    <location>
        <begin position="235"/>
        <end position="255"/>
    </location>
</feature>